<dbReference type="PANTHER" id="PTHR21506:SF0">
    <property type="entry name" value="CONSERVED OLIGOMERIC GOLGI COMPLEX SUBUNIT 6"/>
    <property type="match status" value="1"/>
</dbReference>
<evidence type="ECO:0000256" key="12">
    <source>
        <dbReference type="SAM" id="Coils"/>
    </source>
</evidence>
<accession>A0ABD1F857</accession>
<keyword evidence="6 11" id="KW-0813">Transport</keyword>
<evidence type="ECO:0000256" key="9">
    <source>
        <dbReference type="ARBA" id="ARBA00023136"/>
    </source>
</evidence>
<comment type="subunit">
    <text evidence="4">Component of the conserved oligomeric Golgi complex which is composed of eight different subunits and is required for normal Golgi morphology and localization.</text>
</comment>
<protein>
    <recommendedName>
        <fullName evidence="5 11">Conserved oligomeric Golgi complex subunit 6</fullName>
        <shortName evidence="11">COG complex subunit 6</shortName>
    </recommendedName>
    <alternativeName>
        <fullName evidence="10 11">Component of oligomeric Golgi complex 6</fullName>
    </alternativeName>
</protein>
<evidence type="ECO:0000256" key="3">
    <source>
        <dbReference type="ARBA" id="ARBA00011023"/>
    </source>
</evidence>
<evidence type="ECO:0000259" key="14">
    <source>
        <dbReference type="Pfam" id="PF20653"/>
    </source>
</evidence>
<feature type="domain" description="Conserved oligomeric complex COG6 N-terminal" evidence="13">
    <location>
        <begin position="35"/>
        <end position="147"/>
    </location>
</feature>
<evidence type="ECO:0000313" key="15">
    <source>
        <dbReference type="EMBL" id="KAL1513780.1"/>
    </source>
</evidence>
<evidence type="ECO:0000256" key="8">
    <source>
        <dbReference type="ARBA" id="ARBA00023034"/>
    </source>
</evidence>
<evidence type="ECO:0000256" key="1">
    <source>
        <dbReference type="ARBA" id="ARBA00003627"/>
    </source>
</evidence>
<dbReference type="InterPro" id="IPR010490">
    <property type="entry name" value="COG6"/>
</dbReference>
<evidence type="ECO:0000256" key="2">
    <source>
        <dbReference type="ARBA" id="ARBA00004395"/>
    </source>
</evidence>
<keyword evidence="7 11" id="KW-0653">Protein transport</keyword>
<dbReference type="Proteomes" id="UP001566132">
    <property type="component" value="Unassembled WGS sequence"/>
</dbReference>
<dbReference type="EMBL" id="JBDJPC010000002">
    <property type="protein sequence ID" value="KAL1513780.1"/>
    <property type="molecule type" value="Genomic_DNA"/>
</dbReference>
<dbReference type="InterPro" id="IPR048369">
    <property type="entry name" value="COG6_C"/>
</dbReference>
<comment type="subcellular location">
    <subcellularLocation>
        <location evidence="2 11">Golgi apparatus membrane</location>
        <topology evidence="2 11">Peripheral membrane protein</topology>
    </subcellularLocation>
</comment>
<evidence type="ECO:0000259" key="13">
    <source>
        <dbReference type="Pfam" id="PF06419"/>
    </source>
</evidence>
<dbReference type="GO" id="GO:0006891">
    <property type="term" value="P:intra-Golgi vesicle-mediated transport"/>
    <property type="evidence" value="ECO:0007669"/>
    <property type="project" value="UniProtKB-UniRule"/>
</dbReference>
<dbReference type="Pfam" id="PF20653">
    <property type="entry name" value="COG6_C"/>
    <property type="match status" value="1"/>
</dbReference>
<organism evidence="15 16">
    <name type="scientific">Hypothenemus hampei</name>
    <name type="common">Coffee berry borer</name>
    <dbReference type="NCBI Taxonomy" id="57062"/>
    <lineage>
        <taxon>Eukaryota</taxon>
        <taxon>Metazoa</taxon>
        <taxon>Ecdysozoa</taxon>
        <taxon>Arthropoda</taxon>
        <taxon>Hexapoda</taxon>
        <taxon>Insecta</taxon>
        <taxon>Pterygota</taxon>
        <taxon>Neoptera</taxon>
        <taxon>Endopterygota</taxon>
        <taxon>Coleoptera</taxon>
        <taxon>Polyphaga</taxon>
        <taxon>Cucujiformia</taxon>
        <taxon>Curculionidae</taxon>
        <taxon>Scolytinae</taxon>
        <taxon>Hypothenemus</taxon>
    </lineage>
</organism>
<dbReference type="GO" id="GO:0017119">
    <property type="term" value="C:Golgi transport complex"/>
    <property type="evidence" value="ECO:0007669"/>
    <property type="project" value="UniProtKB-UniRule"/>
</dbReference>
<dbReference type="GO" id="GO:0015031">
    <property type="term" value="P:protein transport"/>
    <property type="evidence" value="ECO:0007669"/>
    <property type="project" value="UniProtKB-KW"/>
</dbReference>
<evidence type="ECO:0000313" key="16">
    <source>
        <dbReference type="Proteomes" id="UP001566132"/>
    </source>
</evidence>
<comment type="function">
    <text evidence="1 11">Required for normal Golgi function.</text>
</comment>
<dbReference type="PANTHER" id="PTHR21506">
    <property type="entry name" value="COMPONENT OF OLIGOMERIC GOLGI COMPLEX 6"/>
    <property type="match status" value="1"/>
</dbReference>
<dbReference type="AlphaFoldDB" id="A0ABD1F857"/>
<sequence length="625" mass="71412">MSDSTKQHVLSKRLNKILESRLENDQDTIEALRELSSFYTENTLQARRNLRSQIEKRNLEINRDFLTSFKAIKDSFEVVYNDIADMNKSVLEMTQQLRNAKAQTKNLLQKTSALQEEKSKVEFQQDLTKAVLLKFELQPEDLKLLYGEPHRKDNPITLETFKILDKIHETHSNCTVLMQAGMQTLALDIMEQMTLHQERVLEIVYRWTLSHCRNIDNVEFQEILAEAMRRLQERIVLFKYVIDEYCVCRRSYLVGEFLNALTKGGSSGNPAPIEMRAHDPQIYVTDMLVWINRAIPVEKQNLKLLVKSCNQSGLEELLNNALANICEGVCQPLRIRVEKILNVPTQPATLYAIVNMLRFYKKCINKVVSGGLLEETFVALLQKSERTFIETLQKQVNTLLVRVETPPRDLSPTHAILNLLAILRDMLSTASMSEGRETDMVKIAGTVMEPLFKAVNEQASRLPPTDMAVYLLNCMYSMYTCLSLHEFMETRLERLQAQSDAQIDTLTSEQASSLVANLSLGPIYTILQDHSHGPLSGVPGMEPSNLRNFLSKLDNLLSQPDSILLPQINLLASSKHKKAVQKRSFAVLLAIYKQLYEAVHNPENLYENPAEILSKTPDELSRIFE</sequence>
<dbReference type="GO" id="GO:0000139">
    <property type="term" value="C:Golgi membrane"/>
    <property type="evidence" value="ECO:0007669"/>
    <property type="project" value="UniProtKB-SubCell"/>
</dbReference>
<evidence type="ECO:0000256" key="10">
    <source>
        <dbReference type="ARBA" id="ARBA00031348"/>
    </source>
</evidence>
<feature type="coiled-coil region" evidence="12">
    <location>
        <begin position="83"/>
        <end position="117"/>
    </location>
</feature>
<feature type="domain" description="Conserved Oligomeric Golgi complex subunit 6 C-terminal" evidence="14">
    <location>
        <begin position="183"/>
        <end position="622"/>
    </location>
</feature>
<comment type="similarity">
    <text evidence="3 11">Belongs to the COG6 family.</text>
</comment>
<evidence type="ECO:0000256" key="11">
    <source>
        <dbReference type="RuleBase" id="RU365075"/>
    </source>
</evidence>
<evidence type="ECO:0000256" key="4">
    <source>
        <dbReference type="ARBA" id="ARBA00011166"/>
    </source>
</evidence>
<reference evidence="15 16" key="1">
    <citation type="submission" date="2024-05" db="EMBL/GenBank/DDBJ databases">
        <title>Genetic variation in Jamaican populations of the coffee berry borer (Hypothenemus hampei).</title>
        <authorList>
            <person name="Errbii M."/>
            <person name="Myrie A."/>
        </authorList>
    </citation>
    <scope>NUCLEOTIDE SEQUENCE [LARGE SCALE GENOMIC DNA]</scope>
    <source>
        <strain evidence="15">JA-Hopewell-2020-01-JO</strain>
        <tissue evidence="15">Whole body</tissue>
    </source>
</reference>
<evidence type="ECO:0000256" key="6">
    <source>
        <dbReference type="ARBA" id="ARBA00022448"/>
    </source>
</evidence>
<proteinExistence type="inferred from homology"/>
<gene>
    <name evidence="15" type="ORF">ABEB36_003145</name>
</gene>
<name>A0ABD1F857_HYPHA</name>
<dbReference type="Pfam" id="PF06419">
    <property type="entry name" value="COG6_N"/>
    <property type="match status" value="1"/>
</dbReference>
<evidence type="ECO:0000256" key="5">
    <source>
        <dbReference type="ARBA" id="ARBA00020973"/>
    </source>
</evidence>
<dbReference type="InterPro" id="IPR048368">
    <property type="entry name" value="COG6_N"/>
</dbReference>
<keyword evidence="9 11" id="KW-0472">Membrane</keyword>
<dbReference type="SMART" id="SM01087">
    <property type="entry name" value="COG6"/>
    <property type="match status" value="1"/>
</dbReference>
<keyword evidence="16" id="KW-1185">Reference proteome</keyword>
<keyword evidence="8 11" id="KW-0333">Golgi apparatus</keyword>
<evidence type="ECO:0000256" key="7">
    <source>
        <dbReference type="ARBA" id="ARBA00022927"/>
    </source>
</evidence>
<comment type="caution">
    <text evidence="15">The sequence shown here is derived from an EMBL/GenBank/DDBJ whole genome shotgun (WGS) entry which is preliminary data.</text>
</comment>
<keyword evidence="12" id="KW-0175">Coiled coil</keyword>